<evidence type="ECO:0000256" key="5">
    <source>
        <dbReference type="ARBA" id="ARBA00022443"/>
    </source>
</evidence>
<feature type="coiled-coil region" evidence="16">
    <location>
        <begin position="167"/>
        <end position="328"/>
    </location>
</feature>
<dbReference type="FunFam" id="3.20.20.140:FF:000217">
    <property type="entry name" value="Dihydropyrimidinase-related protein 1"/>
    <property type="match status" value="1"/>
</dbReference>
<gene>
    <name evidence="20" type="primary">Crmp1</name>
    <name evidence="20" type="ORF">GTO95_0011533</name>
</gene>
<dbReference type="FunFam" id="2.30.40.10:FF:000021">
    <property type="entry name" value="Dihydropyrimidinase-related protein 2"/>
    <property type="match status" value="1"/>
</dbReference>
<dbReference type="InterPro" id="IPR011778">
    <property type="entry name" value="Hydantoinase/dihydroPyrase"/>
</dbReference>
<feature type="region of interest" description="Disordered" evidence="17">
    <location>
        <begin position="2146"/>
        <end position="2167"/>
    </location>
</feature>
<reference evidence="20" key="1">
    <citation type="journal article" date="2021" name="Cell">
        <title>Tracing the genetic footprints of vertebrate landing in non-teleost ray-finned fishes.</title>
        <authorList>
            <person name="Bi X."/>
            <person name="Wang K."/>
            <person name="Yang L."/>
            <person name="Pan H."/>
            <person name="Jiang H."/>
            <person name="Wei Q."/>
            <person name="Fang M."/>
            <person name="Yu H."/>
            <person name="Zhu C."/>
            <person name="Cai Y."/>
            <person name="He Y."/>
            <person name="Gan X."/>
            <person name="Zeng H."/>
            <person name="Yu D."/>
            <person name="Zhu Y."/>
            <person name="Jiang H."/>
            <person name="Qiu Q."/>
            <person name="Yang H."/>
            <person name="Zhang Y.E."/>
            <person name="Wang W."/>
            <person name="Zhu M."/>
            <person name="He S."/>
            <person name="Zhang G."/>
        </authorList>
    </citation>
    <scope>NUCLEOTIDE SEQUENCE</scope>
    <source>
        <strain evidence="20">Allg_001</strain>
    </source>
</reference>
<dbReference type="GO" id="GO:0005813">
    <property type="term" value="C:centrosome"/>
    <property type="evidence" value="ECO:0007669"/>
    <property type="project" value="UniProtKB-SubCell"/>
</dbReference>
<dbReference type="PANTHER" id="PTHR36866:SF1">
    <property type="entry name" value="GENE 1043-RELATED"/>
    <property type="match status" value="1"/>
</dbReference>
<feature type="compositionally biased region" description="Polar residues" evidence="17">
    <location>
        <begin position="2844"/>
        <end position="2858"/>
    </location>
</feature>
<keyword evidence="8" id="KW-0944">Nitration</keyword>
<protein>
    <recommendedName>
        <fullName evidence="12">Dihydropyrimidinase-related protein 1</fullName>
    </recommendedName>
    <alternativeName>
        <fullName evidence="13">Collapsin response mediator protein 1</fullName>
    </alternativeName>
    <alternativeName>
        <fullName evidence="14">Inactive dihydropyrimidinase</fullName>
    </alternativeName>
</protein>
<dbReference type="CDD" id="cd01314">
    <property type="entry name" value="D-HYD"/>
    <property type="match status" value="1"/>
</dbReference>
<keyword evidence="16" id="KW-0175">Coiled coil</keyword>
<keyword evidence="9" id="KW-0206">Cytoskeleton</keyword>
<dbReference type="Pfam" id="PF15030">
    <property type="entry name" value="DUF4527"/>
    <property type="match status" value="1"/>
</dbReference>
<feature type="coiled-coil region" evidence="16">
    <location>
        <begin position="705"/>
        <end position="795"/>
    </location>
</feature>
<dbReference type="FunFam" id="2.30.40.10:FF:000022">
    <property type="entry name" value="Dihydropyrimidinase-related protein 2"/>
    <property type="match status" value="1"/>
</dbReference>
<organism evidence="20 21">
    <name type="scientific">Atractosteus spatula</name>
    <name type="common">Alligator gar</name>
    <name type="synonym">Lepisosteus spatula</name>
    <dbReference type="NCBI Taxonomy" id="7917"/>
    <lineage>
        <taxon>Eukaryota</taxon>
        <taxon>Metazoa</taxon>
        <taxon>Chordata</taxon>
        <taxon>Craniata</taxon>
        <taxon>Vertebrata</taxon>
        <taxon>Euteleostomi</taxon>
        <taxon>Actinopterygii</taxon>
        <taxon>Neopterygii</taxon>
        <taxon>Holostei</taxon>
        <taxon>Semionotiformes</taxon>
        <taxon>Lepisosteidae</taxon>
        <taxon>Atractosteus</taxon>
    </lineage>
</organism>
<dbReference type="PANTHER" id="PTHR36866">
    <property type="entry name" value="CHROMOSOME 4 OPEN READING FRAME 50"/>
    <property type="match status" value="1"/>
</dbReference>
<dbReference type="GO" id="GO:0043204">
    <property type="term" value="C:perikaryon"/>
    <property type="evidence" value="ECO:0007669"/>
    <property type="project" value="UniProtKB-SubCell"/>
</dbReference>
<dbReference type="GO" id="GO:0005819">
    <property type="term" value="C:spindle"/>
    <property type="evidence" value="ECO:0007669"/>
    <property type="project" value="UniProtKB-SubCell"/>
</dbReference>
<evidence type="ECO:0000256" key="4">
    <source>
        <dbReference type="ARBA" id="ARBA00008829"/>
    </source>
</evidence>
<feature type="compositionally biased region" description="Basic and acidic residues" evidence="17">
    <location>
        <begin position="1519"/>
        <end position="1536"/>
    </location>
</feature>
<feature type="coiled-coil region" evidence="16">
    <location>
        <begin position="1136"/>
        <end position="1349"/>
    </location>
</feature>
<name>A0A8J7P0V4_ATRSP</name>
<comment type="subcellular location">
    <subcellularLocation>
        <location evidence="2">Cytoplasm</location>
        <location evidence="2">Cytoskeleton</location>
        <location evidence="2">Microtubule organizing center</location>
        <location evidence="2">Centrosome</location>
    </subcellularLocation>
    <subcellularLocation>
        <location evidence="1">Cytoplasm</location>
        <location evidence="1">Cytoskeleton</location>
        <location evidence="1">Spindle</location>
    </subcellularLocation>
    <subcellularLocation>
        <location evidence="3">Perikaryon</location>
    </subcellularLocation>
</comment>
<dbReference type="PROSITE" id="PS50853">
    <property type="entry name" value="FN3"/>
    <property type="match status" value="1"/>
</dbReference>
<dbReference type="InterPro" id="IPR057884">
    <property type="entry name" value="FN3_RIM-BP1/2/3"/>
</dbReference>
<dbReference type="InterPro" id="IPR032466">
    <property type="entry name" value="Metal_Hydrolase"/>
</dbReference>
<dbReference type="GO" id="GO:0005737">
    <property type="term" value="C:cytoplasm"/>
    <property type="evidence" value="ECO:0007669"/>
    <property type="project" value="InterPro"/>
</dbReference>
<comment type="similarity">
    <text evidence="4">Belongs to the metallo-dependent hydrolases superfamily. Hydantoinase/dihydropyrimidinase family.</text>
</comment>
<dbReference type="InterPro" id="IPR011059">
    <property type="entry name" value="Metal-dep_hydrolase_composite"/>
</dbReference>
<dbReference type="Pfam" id="PF25523">
    <property type="entry name" value="Ig_RIMBP2"/>
    <property type="match status" value="1"/>
</dbReference>
<dbReference type="EMBL" id="JAAWVO010056987">
    <property type="protein sequence ID" value="MBN3321868.1"/>
    <property type="molecule type" value="Genomic_DNA"/>
</dbReference>
<feature type="region of interest" description="Disordered" evidence="17">
    <location>
        <begin position="1947"/>
        <end position="2003"/>
    </location>
</feature>
<dbReference type="InterPro" id="IPR036028">
    <property type="entry name" value="SH3-like_dom_sf"/>
</dbReference>
<feature type="region of interest" description="Disordered" evidence="17">
    <location>
        <begin position="1519"/>
        <end position="1545"/>
    </location>
</feature>
<dbReference type="InterPro" id="IPR013783">
    <property type="entry name" value="Ig-like_fold"/>
</dbReference>
<evidence type="ECO:0000256" key="2">
    <source>
        <dbReference type="ARBA" id="ARBA00004300"/>
    </source>
</evidence>
<dbReference type="SMART" id="SM00326">
    <property type="entry name" value="SH3"/>
    <property type="match status" value="2"/>
</dbReference>
<dbReference type="InterPro" id="IPR001452">
    <property type="entry name" value="SH3_domain"/>
</dbReference>
<feature type="domain" description="SH3" evidence="18">
    <location>
        <begin position="1841"/>
        <end position="1907"/>
    </location>
</feature>
<feature type="region of interest" description="Disordered" evidence="17">
    <location>
        <begin position="2278"/>
        <end position="2297"/>
    </location>
</feature>
<evidence type="ECO:0000256" key="1">
    <source>
        <dbReference type="ARBA" id="ARBA00004186"/>
    </source>
</evidence>
<evidence type="ECO:0000256" key="15">
    <source>
        <dbReference type="PROSITE-ProRule" id="PRU00192"/>
    </source>
</evidence>
<dbReference type="SUPFAM" id="SSF51338">
    <property type="entry name" value="Composite domain of metallo-dependent hydrolases"/>
    <property type="match status" value="2"/>
</dbReference>
<keyword evidence="5 15" id="KW-0728">SH3 domain</keyword>
<dbReference type="GO" id="GO:0016810">
    <property type="term" value="F:hydrolase activity, acting on carbon-nitrogen (but not peptide) bonds"/>
    <property type="evidence" value="ECO:0007669"/>
    <property type="project" value="InterPro"/>
</dbReference>
<evidence type="ECO:0000256" key="14">
    <source>
        <dbReference type="ARBA" id="ARBA00081558"/>
    </source>
</evidence>
<dbReference type="Gene3D" id="2.60.40.10">
    <property type="entry name" value="Immunoglobulins"/>
    <property type="match status" value="1"/>
</dbReference>
<feature type="coiled-coil region" evidence="16">
    <location>
        <begin position="1675"/>
        <end position="1730"/>
    </location>
</feature>
<feature type="coiled-coil region" evidence="16">
    <location>
        <begin position="435"/>
        <end position="490"/>
    </location>
</feature>
<evidence type="ECO:0000256" key="3">
    <source>
        <dbReference type="ARBA" id="ARBA00004484"/>
    </source>
</evidence>
<comment type="caution">
    <text evidence="20">The sequence shown here is derived from an EMBL/GenBank/DDBJ whole genome shotgun (WGS) entry which is preliminary data.</text>
</comment>
<dbReference type="Pfam" id="PF07653">
    <property type="entry name" value="SH3_2"/>
    <property type="match status" value="1"/>
</dbReference>
<feature type="region of interest" description="Disordered" evidence="17">
    <location>
        <begin position="2843"/>
        <end position="2867"/>
    </location>
</feature>
<dbReference type="NCBIfam" id="TIGR02033">
    <property type="entry name" value="D-hydantoinase"/>
    <property type="match status" value="1"/>
</dbReference>
<dbReference type="SUPFAM" id="SSF49265">
    <property type="entry name" value="Fibronectin type III"/>
    <property type="match status" value="1"/>
</dbReference>
<evidence type="ECO:0000313" key="21">
    <source>
        <dbReference type="Proteomes" id="UP000736164"/>
    </source>
</evidence>
<sequence length="2929" mass="333099">MFENTERGVVQEEANEDLAEKVNGMSDHTNVLEIRNDRLKEKLSGTAFGKTNLSKPFGKPQSAVKEVVIQEVLVGEQREQLAKVESKLQGKSETPTQEIPDKGTAVPLQEILVLHQTHDGERHGESQDIPQDIPAVKEIVWQELDKRIELDKVGAIIRMDTEYAVDIKEKGINISELNKQVKSLTNDLRDVQVKVVLHTESERKLQERNRMLESLLEDMQKDCSKNGRDKITRMEKLLSMREETIQGHQSRLTSQEQLLKEMEETQRRLSIRNEELGAKQRALSDEVHRWKAKCANYERCDKEKKIENKQLEEKIHRLESESSHYESKLREKICEFEGLSTKKDKEITDLLSELKRLTTDFEIKESAWQKERHNPELQLRKKVRELQASDEHYKMLKQNFDFLKENICKLKQMETTLQQRNEALDIQLLQNSQLVTSLEETINRERQVLNSLTNDLSTKDKKIKNLQQQERALQSQVKDLQEDLEEAKRERIDKQPEEQMANQELQLLSQRVKVLEHSLRDNVNSFTESEEALKNRIKELEISERNLLAKVDSLTVRSVPSAVPRQRQEDKLQMLKEEIQNMVSEKEKLEKVWKEKLHRFQNQIKMKEEEMRKQSEYFEHYKQKLKCKLGFMKEREQGLQGQIFKLEREIIKLTASAALLRTELEKHTLDSAAFARGQRLTELDVVDTRITSFLDGGEDKIKGFIRSLQEDLNNLLEREEASHMERRELKDRLQDAEENEEFLSRKLEDFRFRIHELKLSESSLLEELEELAEENERLRRNLPQARKDINSKEECSANFENNGPVTVDSKHMDSLKSNQLNRLYTTITEFMEEQDLQSQYIQLNNVLTDLKSQLQAGDIVFIEDMLQLKKEAVLDPSRNKAVQTPSLTQCLKEAIFIAKLVPQLGSSFQCSCELLEQWVFPFLDNNSRVLMEIMQALRQGDLGQVKLIMREPETQSELSHLFKTVAEYELTLPSKLWIHNQSQDTEESQHEGDSFFSKHKETVVIHSQQGLLKVMGHKTQNTNFISLVTKTIDVDCSTVDNHTVQECSHMSSPLFTTESPAEGTESLKGTTLNLEADAQSLQKNKVELESIFSENAMQRLSEDKAKLKFGMFQRQMVLEEQETLKGENDLKLETLKNNWRQENKVLGKRNEELHEQIVKLEREHEIQIVKLHKQISQYQENISKLEEDNHKYCCTILELQKNKEEGSKLILELQESIKKMSSEILNFQEEKVKHHQNMLKLENENKQNLHHFLESQEKVEELLNFTSQLKEDLEDSSEIIKQLKEEKDQQQILKTKVEEENNQHSQTITELEEKIENWSNITVQLKEELNDATAENGLLETQIQALSLKLEPLTETNNCLIHKINEQQEDITKGSKLILELQTEKSRSSQEIAELKKVIKNSEQEFLVLKNECETSSKKYSDLQEAHEQLTQTVALLQEEKSNLERELGVMRIKDANNKMEWESTINITSYKNKELLEKVLVLENREKQMIEREARIREEMDVLRKEHEMLLRNNMDEKKGNLEHPQMENEEKTEAKPTVSEEDAELRKQLEDMAAELKTSQEELEKAKSEAQKWYRDLGLAESKREEAVKKLSQAVNEVKRMRESVKEEDILKKENAKLRKEISETKKRMAERESVSVGILELKSQLEDPTDLEVHRHELQTPLAHIQSQLDMKSALENELKAENSALKKEVSKLEDWGETVKMLKSRYEDIRNQFDELLRKKTEAELDVAPLKVQLACLVQKCQERNSLIIQLVRALRRHGFIDFNVIEEAEDLVNDTALMEYSGTYRLSHSSQGLYKDIWGQQTQTDEEGKYATHIFWPLQSSLSSGRGSLPDLDGSLSFRSCVATADYSPSPDMPSTVLPTLPLSAGEVVQVTGVPDNHGLYHAEVNGEAGLVPACLLEETEDLHQDLHPSDKQCTGPVPGLTSPERIIQLYQQMQQTHCSNYQVSSVTSDSNPVTDRSLLSTPCLVQGGRPRPSKSQPENEAEVAGRPSDVQGKDAGEQMKRAAARSHLSELSLLNSQEQNVKGIISNSLFPEQRSIRAKQEPPSPVGSLQIVKTVGQSSLMIGWERPPLDELGCSNGTFVYGYRIYVDGEFHKSVMSAACTKAVLENVDLSVPFQISVQTLGANGLFAEKVHILFQSSDSPAGAELSSSDLRTSHTYKPSRTQLNVSTPHQLKTFSQSAGVKPTKYVAIYNYSPLKDSPNIHPSRELAFREGDTVWVFGKPRRDGFCEAEVNRRRGLAPAAFLEKVNVGLPREKKEKAGAYENKTIDFDSYSVGRKGNRTPRSGSREMLEGDNFSETASDVSEVSGSIISSPSDRDDKTLGVEIKYPAGKELLQGQENGKSDRLLIKGGRVINDDQSFFADIYLEDGLIKQIGENLIVPGGVKTIEANGRMVLPGGIDVNTYLQKLYLGTTTVDDFYQGTKAALAGGTTMIIDHVVPQPGGSLLAAFEKWHEAADNKSCCDYALHIDIPHWHEGVKEELEVLVQEKGINSFQVYMAYKDIFQMTDSQLYEAFTFLKGLGAVVLLHAENGDLIAQEQNRILSMGITGPEGHALSRPEELESEAVFRAITLGNRVNCPVYITKVMSKSAADIIAQSKKKGSVVFGEPITASLGTDGTHYWSKNWAKAAAFVTSPPLSPDATTPDHLNSLLACGDLQVVGSAHCAYSTAQKAIGKDNFTLIPEGTNGVEERMAVVWDKAVAVGKMDENQFVAVTSTNAAKIFNLYPRKGRIAVGSDADIVIWDPDKIRTITAKMQISALEYNIFEGMECHGSPLVVISQGKIVFEDGNLHVHQGMGRYIPRKPFPEYVYQRIKTRNKVMGMRGVSRGMYDGPVYEIPATPKYTTPAPSAKSSPAKNQAPPIRNLHQSNFSLSGAASRQQLEGYTNTSKHYKHTPAIGAQIDDNIPRRSGHRIVAPPGGRSNITSLG</sequence>
<feature type="coiled-coil region" evidence="16">
    <location>
        <begin position="523"/>
        <end position="610"/>
    </location>
</feature>
<dbReference type="InterPro" id="IPR036116">
    <property type="entry name" value="FN3_sf"/>
</dbReference>
<feature type="domain" description="SH3" evidence="18">
    <location>
        <begin position="2187"/>
        <end position="2254"/>
    </location>
</feature>
<dbReference type="InterPro" id="IPR006680">
    <property type="entry name" value="Amidohydro-rel"/>
</dbReference>
<feature type="non-terminal residue" evidence="20">
    <location>
        <position position="1"/>
    </location>
</feature>
<dbReference type="InterPro" id="IPR003961">
    <property type="entry name" value="FN3_dom"/>
</dbReference>
<evidence type="ECO:0000256" key="10">
    <source>
        <dbReference type="ARBA" id="ARBA00059281"/>
    </source>
</evidence>
<keyword evidence="21" id="KW-1185">Reference proteome</keyword>
<dbReference type="Pfam" id="PF01979">
    <property type="entry name" value="Amidohydro_1"/>
    <property type="match status" value="1"/>
</dbReference>
<feature type="compositionally biased region" description="Polar residues" evidence="17">
    <location>
        <begin position="1947"/>
        <end position="1966"/>
    </location>
</feature>
<evidence type="ECO:0000256" key="8">
    <source>
        <dbReference type="ARBA" id="ARBA00023074"/>
    </source>
</evidence>
<feature type="coiled-coil region" evidence="16">
    <location>
        <begin position="1378"/>
        <end position="1514"/>
    </location>
</feature>
<dbReference type="InterPro" id="IPR032771">
    <property type="entry name" value="DUF4527"/>
</dbReference>
<evidence type="ECO:0000256" key="9">
    <source>
        <dbReference type="ARBA" id="ARBA00023212"/>
    </source>
</evidence>
<feature type="region of interest" description="Disordered" evidence="17">
    <location>
        <begin position="2903"/>
        <end position="2929"/>
    </location>
</feature>
<evidence type="ECO:0000259" key="19">
    <source>
        <dbReference type="PROSITE" id="PS50853"/>
    </source>
</evidence>
<proteinExistence type="inferred from homology"/>
<evidence type="ECO:0000256" key="13">
    <source>
        <dbReference type="ARBA" id="ARBA00079257"/>
    </source>
</evidence>
<dbReference type="Proteomes" id="UP000736164">
    <property type="component" value="Unassembled WGS sequence"/>
</dbReference>
<dbReference type="Gene3D" id="3.20.20.140">
    <property type="entry name" value="Metal-dependent hydrolases"/>
    <property type="match status" value="1"/>
</dbReference>
<evidence type="ECO:0000256" key="16">
    <source>
        <dbReference type="SAM" id="Coils"/>
    </source>
</evidence>
<evidence type="ECO:0000256" key="7">
    <source>
        <dbReference type="ARBA" id="ARBA00022553"/>
    </source>
</evidence>
<evidence type="ECO:0000256" key="17">
    <source>
        <dbReference type="SAM" id="MobiDB-lite"/>
    </source>
</evidence>
<evidence type="ECO:0000256" key="6">
    <source>
        <dbReference type="ARBA" id="ARBA00022490"/>
    </source>
</evidence>
<comment type="function">
    <text evidence="10">Necessary for signaling by class 3 semaphorins and subsequent remodeling of the cytoskeleton. Plays a role in axon guidance. During the axon guidance process, acts downstream of SEMA3A to promote FLNA dissociation from F-actin which results in the rearrangement of the actin cytoskeleton and the collapse of the growth cone. Involved in invasive growth and cell migration. May participate in cytokinesis.</text>
</comment>
<evidence type="ECO:0000256" key="12">
    <source>
        <dbReference type="ARBA" id="ARBA00071519"/>
    </source>
</evidence>
<feature type="domain" description="Fibronectin type-III" evidence="19">
    <location>
        <begin position="2051"/>
        <end position="2147"/>
    </location>
</feature>
<keyword evidence="7" id="KW-0597">Phosphoprotein</keyword>
<comment type="subunit">
    <text evidence="11">Homotetramer, and heterotetramer with DPYSL2, DPYSL3, DPYSL4 or DPYSL5. Interacts with PLXNA1. Interacts with FLNA (via calponin-homology (CH) domain 1 and filamin repeat 24); the interaction alters FLNA ternary structure and thus promotes FLNA dissociation from F-actin.</text>
</comment>
<evidence type="ECO:0000256" key="11">
    <source>
        <dbReference type="ARBA" id="ARBA00061880"/>
    </source>
</evidence>
<evidence type="ECO:0000313" key="20">
    <source>
        <dbReference type="EMBL" id="MBN3321868.1"/>
    </source>
</evidence>
<dbReference type="SUPFAM" id="SSF51556">
    <property type="entry name" value="Metallo-dependent hydrolases"/>
    <property type="match status" value="1"/>
</dbReference>
<feature type="non-terminal residue" evidence="20">
    <location>
        <position position="2929"/>
    </location>
</feature>
<dbReference type="Gene3D" id="2.30.30.40">
    <property type="entry name" value="SH3 Domains"/>
    <property type="match status" value="2"/>
</dbReference>
<dbReference type="Gene3D" id="2.30.40.10">
    <property type="entry name" value="Urease, subunit C, domain 1"/>
    <property type="match status" value="1"/>
</dbReference>
<dbReference type="PROSITE" id="PS50002">
    <property type="entry name" value="SH3"/>
    <property type="match status" value="2"/>
</dbReference>
<dbReference type="SUPFAM" id="SSF50044">
    <property type="entry name" value="SH3-domain"/>
    <property type="match status" value="2"/>
</dbReference>
<evidence type="ECO:0000259" key="18">
    <source>
        <dbReference type="PROSITE" id="PS50002"/>
    </source>
</evidence>
<keyword evidence="6" id="KW-0963">Cytoplasm</keyword>
<accession>A0A8J7P0V4</accession>